<dbReference type="AlphaFoldDB" id="A0A4S8ZV26"/>
<proteinExistence type="predicted"/>
<protein>
    <recommendedName>
        <fullName evidence="4">NAD(P)-binding protein</fullName>
    </recommendedName>
</protein>
<dbReference type="PANTHER" id="PTHR47534">
    <property type="entry name" value="YALI0E05731P"/>
    <property type="match status" value="1"/>
</dbReference>
<evidence type="ECO:0008006" key="4">
    <source>
        <dbReference type="Google" id="ProtNLM"/>
    </source>
</evidence>
<dbReference type="Gene3D" id="3.40.50.720">
    <property type="entry name" value="NAD(P)-binding Rossmann-like Domain"/>
    <property type="match status" value="1"/>
</dbReference>
<keyword evidence="1" id="KW-0560">Oxidoreductase</keyword>
<dbReference type="InterPro" id="IPR052228">
    <property type="entry name" value="Sec_Metab_Biosynth_Oxidored"/>
</dbReference>
<organism evidence="2 3">
    <name type="scientific">Aureobasidium pullulans</name>
    <name type="common">Black yeast</name>
    <name type="synonym">Pullularia pullulans</name>
    <dbReference type="NCBI Taxonomy" id="5580"/>
    <lineage>
        <taxon>Eukaryota</taxon>
        <taxon>Fungi</taxon>
        <taxon>Dikarya</taxon>
        <taxon>Ascomycota</taxon>
        <taxon>Pezizomycotina</taxon>
        <taxon>Dothideomycetes</taxon>
        <taxon>Dothideomycetidae</taxon>
        <taxon>Dothideales</taxon>
        <taxon>Saccotheciaceae</taxon>
        <taxon>Aureobasidium</taxon>
    </lineage>
</organism>
<gene>
    <name evidence="2" type="ORF">D6D19_08002</name>
</gene>
<dbReference type="GO" id="GO:0016491">
    <property type="term" value="F:oxidoreductase activity"/>
    <property type="evidence" value="ECO:0007669"/>
    <property type="project" value="UniProtKB-KW"/>
</dbReference>
<reference evidence="2 3" key="1">
    <citation type="submission" date="2018-10" db="EMBL/GenBank/DDBJ databases">
        <title>Fifty Aureobasidium pullulans genomes reveal a recombining polyextremotolerant generalist.</title>
        <authorList>
            <person name="Gostincar C."/>
            <person name="Turk M."/>
            <person name="Zajc J."/>
            <person name="Gunde-Cimerman N."/>
        </authorList>
    </citation>
    <scope>NUCLEOTIDE SEQUENCE [LARGE SCALE GENOMIC DNA]</scope>
    <source>
        <strain evidence="2 3">EXF-10659</strain>
    </source>
</reference>
<dbReference type="EMBL" id="QZAO01000349">
    <property type="protein sequence ID" value="THW70143.1"/>
    <property type="molecule type" value="Genomic_DNA"/>
</dbReference>
<sequence length="353" mass="38899">MVKINTIKAANAAFINRQPLTAVFVGATGGIGEATVRQLCKIHGSGGPGLRIIIVGRNTIAAQRIIEECKQAAPHVEIRFVQAGDISLLRNVDQACIKVTEILKSSETAQVDMLIMSQGKVEFGGRINTKEGLDESLSLLYYSRMRFITKLLPHLLSSSLPTGAKVVSIYAAGMETWGKLFPQDLSLDEAGHYSFMNCRTHAIAMKTMFLEDLASRYPGKLSLTHIYPGLVVHSGFDNPTFPWWFRLIWKVMKPFVRFFPMYLTTEESGQSISAKGAELDGESDPVGGQVIHATDGNEGGGAYSVSYANEINDTERFYDQLRGKGFRKSVLSHTEQVFEAVETKGICEPKKKL</sequence>
<dbReference type="SUPFAM" id="SSF51735">
    <property type="entry name" value="NAD(P)-binding Rossmann-fold domains"/>
    <property type="match status" value="1"/>
</dbReference>
<evidence type="ECO:0000313" key="2">
    <source>
        <dbReference type="EMBL" id="THW70143.1"/>
    </source>
</evidence>
<dbReference type="Proteomes" id="UP000308802">
    <property type="component" value="Unassembled WGS sequence"/>
</dbReference>
<evidence type="ECO:0000313" key="3">
    <source>
        <dbReference type="Proteomes" id="UP000308802"/>
    </source>
</evidence>
<comment type="caution">
    <text evidence="2">The sequence shown here is derived from an EMBL/GenBank/DDBJ whole genome shotgun (WGS) entry which is preliminary data.</text>
</comment>
<name>A0A4S8ZV26_AURPU</name>
<dbReference type="InterPro" id="IPR036291">
    <property type="entry name" value="NAD(P)-bd_dom_sf"/>
</dbReference>
<accession>A0A4S8ZV26</accession>
<evidence type="ECO:0000256" key="1">
    <source>
        <dbReference type="ARBA" id="ARBA00023002"/>
    </source>
</evidence>
<dbReference type="PANTHER" id="PTHR47534:SF3">
    <property type="entry name" value="ALCOHOL DEHYDROGENASE-LIKE C-TERMINAL DOMAIN-CONTAINING PROTEIN"/>
    <property type="match status" value="1"/>
</dbReference>